<comment type="caution">
    <text evidence="2">The sequence shown here is derived from an EMBL/GenBank/DDBJ whole genome shotgun (WGS) entry which is preliminary data.</text>
</comment>
<feature type="domain" description="GH29D-like beta-sandwich" evidence="1">
    <location>
        <begin position="21"/>
        <end position="75"/>
    </location>
</feature>
<accession>A0A9D1WAM8</accession>
<dbReference type="Proteomes" id="UP000824156">
    <property type="component" value="Unassembled WGS sequence"/>
</dbReference>
<evidence type="ECO:0000259" key="1">
    <source>
        <dbReference type="Pfam" id="PF13290"/>
    </source>
</evidence>
<dbReference type="EMBL" id="DXEZ01000330">
    <property type="protein sequence ID" value="HIX55715.1"/>
    <property type="molecule type" value="Genomic_DNA"/>
</dbReference>
<sequence>MLFKDINYRVPSVGVKEENGMLLANSEIPNFTIYYTTDGKSPTINSSIYNAPITFEEGTTYKFVAIDKNNKRGRVSIYAK</sequence>
<organism evidence="2 3">
    <name type="scientific">Candidatus Sphingobacterium stercoripullorum</name>
    <dbReference type="NCBI Taxonomy" id="2838759"/>
    <lineage>
        <taxon>Bacteria</taxon>
        <taxon>Pseudomonadati</taxon>
        <taxon>Bacteroidota</taxon>
        <taxon>Sphingobacteriia</taxon>
        <taxon>Sphingobacteriales</taxon>
        <taxon>Sphingobacteriaceae</taxon>
        <taxon>Sphingobacterium</taxon>
    </lineage>
</organism>
<reference evidence="2" key="2">
    <citation type="submission" date="2021-04" db="EMBL/GenBank/DDBJ databases">
        <authorList>
            <person name="Gilroy R."/>
        </authorList>
    </citation>
    <scope>NUCLEOTIDE SEQUENCE</scope>
    <source>
        <strain evidence="2">1719</strain>
    </source>
</reference>
<gene>
    <name evidence="2" type="ORF">H9853_11900</name>
</gene>
<name>A0A9D1WAM8_9SPHI</name>
<dbReference type="SUPFAM" id="SSF81296">
    <property type="entry name" value="E set domains"/>
    <property type="match status" value="1"/>
</dbReference>
<evidence type="ECO:0000313" key="2">
    <source>
        <dbReference type="EMBL" id="HIX55715.1"/>
    </source>
</evidence>
<dbReference type="InterPro" id="IPR014756">
    <property type="entry name" value="Ig_E-set"/>
</dbReference>
<dbReference type="Gene3D" id="2.60.40.10">
    <property type="entry name" value="Immunoglobulins"/>
    <property type="match status" value="1"/>
</dbReference>
<dbReference type="Pfam" id="PF13290">
    <property type="entry name" value="CHB_HEX_C_1"/>
    <property type="match status" value="1"/>
</dbReference>
<dbReference type="AlphaFoldDB" id="A0A9D1WAM8"/>
<proteinExistence type="predicted"/>
<dbReference type="InterPro" id="IPR059177">
    <property type="entry name" value="GH29D-like_dom"/>
</dbReference>
<reference evidence="2" key="1">
    <citation type="journal article" date="2021" name="PeerJ">
        <title>Extensive microbial diversity within the chicken gut microbiome revealed by metagenomics and culture.</title>
        <authorList>
            <person name="Gilroy R."/>
            <person name="Ravi A."/>
            <person name="Getino M."/>
            <person name="Pursley I."/>
            <person name="Horton D.L."/>
            <person name="Alikhan N.F."/>
            <person name="Baker D."/>
            <person name="Gharbi K."/>
            <person name="Hall N."/>
            <person name="Watson M."/>
            <person name="Adriaenssens E.M."/>
            <person name="Foster-Nyarko E."/>
            <person name="Jarju S."/>
            <person name="Secka A."/>
            <person name="Antonio M."/>
            <person name="Oren A."/>
            <person name="Chaudhuri R.R."/>
            <person name="La Ragione R."/>
            <person name="Hildebrand F."/>
            <person name="Pallen M.J."/>
        </authorList>
    </citation>
    <scope>NUCLEOTIDE SEQUENCE</scope>
    <source>
        <strain evidence="2">1719</strain>
    </source>
</reference>
<dbReference type="InterPro" id="IPR013783">
    <property type="entry name" value="Ig-like_fold"/>
</dbReference>
<protein>
    <submittedName>
        <fullName evidence="2">Chitobiase/beta-hexosaminidase C-terminal domain-containing protein</fullName>
    </submittedName>
</protein>
<evidence type="ECO:0000313" key="3">
    <source>
        <dbReference type="Proteomes" id="UP000824156"/>
    </source>
</evidence>